<protein>
    <submittedName>
        <fullName evidence="2">Uncharacterized protein</fullName>
    </submittedName>
</protein>
<sequence length="64" mass="7059">MSRCVELAALPLAYLTICVTIQTLKMVQSNLCERSEGSLGNRSGGSRIIRSGGNDFIDRHDFTR</sequence>
<organism evidence="2 3">
    <name type="scientific">Dissophora globulifera</name>
    <dbReference type="NCBI Taxonomy" id="979702"/>
    <lineage>
        <taxon>Eukaryota</taxon>
        <taxon>Fungi</taxon>
        <taxon>Fungi incertae sedis</taxon>
        <taxon>Mucoromycota</taxon>
        <taxon>Mortierellomycotina</taxon>
        <taxon>Mortierellomycetes</taxon>
        <taxon>Mortierellales</taxon>
        <taxon>Mortierellaceae</taxon>
        <taxon>Dissophora</taxon>
    </lineage>
</organism>
<reference evidence="2" key="1">
    <citation type="journal article" date="2020" name="Fungal Divers.">
        <title>Resolving the Mortierellaceae phylogeny through synthesis of multi-gene phylogenetics and phylogenomics.</title>
        <authorList>
            <person name="Vandepol N."/>
            <person name="Liber J."/>
            <person name="Desiro A."/>
            <person name="Na H."/>
            <person name="Kennedy M."/>
            <person name="Barry K."/>
            <person name="Grigoriev I.V."/>
            <person name="Miller A.N."/>
            <person name="O'Donnell K."/>
            <person name="Stajich J.E."/>
            <person name="Bonito G."/>
        </authorList>
    </citation>
    <scope>NUCLEOTIDE SEQUENCE</scope>
    <source>
        <strain evidence="2">REB-010B</strain>
    </source>
</reference>
<accession>A0A9P6R2Q2</accession>
<dbReference type="EMBL" id="JAAAIP010001167">
    <property type="protein sequence ID" value="KAG0309788.1"/>
    <property type="molecule type" value="Genomic_DNA"/>
</dbReference>
<gene>
    <name evidence="2" type="ORF">BGZ99_000771</name>
</gene>
<dbReference type="Proteomes" id="UP000738325">
    <property type="component" value="Unassembled WGS sequence"/>
</dbReference>
<evidence type="ECO:0000313" key="2">
    <source>
        <dbReference type="EMBL" id="KAG0309788.1"/>
    </source>
</evidence>
<feature type="signal peptide" evidence="1">
    <location>
        <begin position="1"/>
        <end position="20"/>
    </location>
</feature>
<keyword evidence="3" id="KW-1185">Reference proteome</keyword>
<comment type="caution">
    <text evidence="2">The sequence shown here is derived from an EMBL/GenBank/DDBJ whole genome shotgun (WGS) entry which is preliminary data.</text>
</comment>
<name>A0A9P6R2Q2_9FUNG</name>
<evidence type="ECO:0000313" key="3">
    <source>
        <dbReference type="Proteomes" id="UP000738325"/>
    </source>
</evidence>
<proteinExistence type="predicted"/>
<dbReference type="AlphaFoldDB" id="A0A9P6R2Q2"/>
<evidence type="ECO:0000256" key="1">
    <source>
        <dbReference type="SAM" id="SignalP"/>
    </source>
</evidence>
<feature type="chain" id="PRO_5040228021" evidence="1">
    <location>
        <begin position="21"/>
        <end position="64"/>
    </location>
</feature>
<feature type="non-terminal residue" evidence="2">
    <location>
        <position position="64"/>
    </location>
</feature>
<keyword evidence="1" id="KW-0732">Signal</keyword>